<dbReference type="SUPFAM" id="SSF47413">
    <property type="entry name" value="lambda repressor-like DNA-binding domains"/>
    <property type="match status" value="1"/>
</dbReference>
<dbReference type="InterPro" id="IPR010982">
    <property type="entry name" value="Lambda_DNA-bd_dom_sf"/>
</dbReference>
<dbReference type="PROSITE" id="PS50943">
    <property type="entry name" value="HTH_CROC1"/>
    <property type="match status" value="1"/>
</dbReference>
<dbReference type="CDD" id="cd00093">
    <property type="entry name" value="HTH_XRE"/>
    <property type="match status" value="1"/>
</dbReference>
<gene>
    <name evidence="2" type="ORF">KM92DES2_20437</name>
</gene>
<dbReference type="SMART" id="SM00530">
    <property type="entry name" value="HTH_XRE"/>
    <property type="match status" value="1"/>
</dbReference>
<dbReference type="RefSeq" id="WP_227118378.1">
    <property type="nucleotide sequence ID" value="NZ_CALHHP010000065.1"/>
</dbReference>
<dbReference type="GO" id="GO:0003677">
    <property type="term" value="F:DNA binding"/>
    <property type="evidence" value="ECO:0007669"/>
    <property type="project" value="InterPro"/>
</dbReference>
<proteinExistence type="predicted"/>
<evidence type="ECO:0000313" key="2">
    <source>
        <dbReference type="EMBL" id="SBW12321.1"/>
    </source>
</evidence>
<reference evidence="2" key="1">
    <citation type="submission" date="2016-04" db="EMBL/GenBank/DDBJ databases">
        <authorList>
            <person name="Evans L.H."/>
            <person name="Alamgir A."/>
            <person name="Owens N."/>
            <person name="Weber N.D."/>
            <person name="Virtaneva K."/>
            <person name="Barbian K."/>
            <person name="Babar A."/>
            <person name="Rosenke K."/>
        </authorList>
    </citation>
    <scope>NUCLEOTIDE SEQUENCE</scope>
    <source>
        <strain evidence="2">92-2</strain>
    </source>
</reference>
<dbReference type="EMBL" id="FLUP01000002">
    <property type="protein sequence ID" value="SBW12321.1"/>
    <property type="molecule type" value="Genomic_DNA"/>
</dbReference>
<name>A0A212KKY8_9BACT</name>
<feature type="domain" description="HTH cro/C1-type" evidence="1">
    <location>
        <begin position="26"/>
        <end position="79"/>
    </location>
</feature>
<accession>A0A212KKY8</accession>
<protein>
    <submittedName>
        <fullName evidence="2">Transcriptional regulator, XRE family</fullName>
    </submittedName>
</protein>
<dbReference type="Pfam" id="PF13560">
    <property type="entry name" value="HTH_31"/>
    <property type="match status" value="1"/>
</dbReference>
<dbReference type="InterPro" id="IPR001387">
    <property type="entry name" value="Cro/C1-type_HTH"/>
</dbReference>
<sequence length="113" mass="12267">MSKSSASTAALPPKVLAKLEDLGRRIKLARKRRGLTLHEMAKLMMVSVGSLQRLESGTPGTSLGTLVTALLTLGLEDDLDNVAAMETDMIGLAHERRRLEGKTDGKDKISYDF</sequence>
<evidence type="ECO:0000259" key="1">
    <source>
        <dbReference type="PROSITE" id="PS50943"/>
    </source>
</evidence>
<organism evidence="2">
    <name type="scientific">uncultured Desulfovibrio sp</name>
    <dbReference type="NCBI Taxonomy" id="167968"/>
    <lineage>
        <taxon>Bacteria</taxon>
        <taxon>Pseudomonadati</taxon>
        <taxon>Thermodesulfobacteriota</taxon>
        <taxon>Desulfovibrionia</taxon>
        <taxon>Desulfovibrionales</taxon>
        <taxon>Desulfovibrionaceae</taxon>
        <taxon>Desulfovibrio</taxon>
        <taxon>environmental samples</taxon>
    </lineage>
</organism>
<dbReference type="AlphaFoldDB" id="A0A212KKY8"/>
<dbReference type="Gene3D" id="1.10.260.40">
    <property type="entry name" value="lambda repressor-like DNA-binding domains"/>
    <property type="match status" value="1"/>
</dbReference>